<dbReference type="InterPro" id="IPR025249">
    <property type="entry name" value="TF_NusA_KH_1st"/>
</dbReference>
<dbReference type="STRING" id="1219080.VEZ01S_52_00400"/>
<dbReference type="GO" id="GO:0000166">
    <property type="term" value="F:nucleotide binding"/>
    <property type="evidence" value="ECO:0007669"/>
    <property type="project" value="InterPro"/>
</dbReference>
<evidence type="ECO:0000259" key="9">
    <source>
        <dbReference type="PROSITE" id="PS50126"/>
    </source>
</evidence>
<dbReference type="FunFam" id="2.40.50.140:FF:000092">
    <property type="entry name" value="Transcription termination/antitermination protein NusA"/>
    <property type="match status" value="1"/>
</dbReference>
<keyword evidence="6 8" id="KW-0805">Transcription regulation</keyword>
<dbReference type="InterPro" id="IPR015946">
    <property type="entry name" value="KH_dom-like_a/b"/>
</dbReference>
<dbReference type="InterPro" id="IPR010214">
    <property type="entry name" value="Tscrpt_termin_fac_NusA_C_rpt"/>
</dbReference>
<dbReference type="FunFam" id="1.10.150.20:FF:000018">
    <property type="entry name" value="Transcription termination/antitermination protein NusA"/>
    <property type="match status" value="1"/>
</dbReference>
<protein>
    <recommendedName>
        <fullName evidence="8">Transcription termination/antitermination protein NusA</fullName>
    </recommendedName>
</protein>
<dbReference type="InterPro" id="IPR036555">
    <property type="entry name" value="NusA_N_sf"/>
</dbReference>
<dbReference type="InterPro" id="IPR030842">
    <property type="entry name" value="TF_NusA_bacterial"/>
</dbReference>
<keyword evidence="1 8" id="KW-0806">Transcription termination</keyword>
<dbReference type="SUPFAM" id="SSF47794">
    <property type="entry name" value="Rad51 N-terminal domain-like"/>
    <property type="match status" value="2"/>
</dbReference>
<dbReference type="SMART" id="SM00322">
    <property type="entry name" value="KH"/>
    <property type="match status" value="1"/>
</dbReference>
<dbReference type="FunFam" id="3.30.300.20:FF:000005">
    <property type="entry name" value="Transcription termination/antitermination protein NusA"/>
    <property type="match status" value="1"/>
</dbReference>
<dbReference type="GO" id="GO:0003700">
    <property type="term" value="F:DNA-binding transcription factor activity"/>
    <property type="evidence" value="ECO:0007669"/>
    <property type="project" value="InterPro"/>
</dbReference>
<evidence type="ECO:0000256" key="1">
    <source>
        <dbReference type="ARBA" id="ARBA00022472"/>
    </source>
</evidence>
<comment type="function">
    <text evidence="8">Participates in both transcription termination and antitermination.</text>
</comment>
<keyword evidence="7 8" id="KW-0804">Transcription</keyword>
<evidence type="ECO:0000256" key="7">
    <source>
        <dbReference type="ARBA" id="ARBA00023163"/>
    </source>
</evidence>
<evidence type="ECO:0000313" key="11">
    <source>
        <dbReference type="Proteomes" id="UP000016562"/>
    </source>
</evidence>
<comment type="similarity">
    <text evidence="8">Belongs to the NusA family.</text>
</comment>
<dbReference type="CDD" id="cd04455">
    <property type="entry name" value="S1_NusA"/>
    <property type="match status" value="1"/>
</dbReference>
<dbReference type="InterPro" id="IPR013735">
    <property type="entry name" value="TF_NusA_N"/>
</dbReference>
<name>U3B6X9_9VIBR</name>
<dbReference type="Gene3D" id="3.30.300.20">
    <property type="match status" value="2"/>
</dbReference>
<dbReference type="GO" id="GO:0003723">
    <property type="term" value="F:RNA binding"/>
    <property type="evidence" value="ECO:0007669"/>
    <property type="project" value="UniProtKB-UniRule"/>
</dbReference>
<dbReference type="Pfam" id="PF26594">
    <property type="entry name" value="KH_NusA_2nd"/>
    <property type="match status" value="1"/>
</dbReference>
<dbReference type="FunFam" id="1.10.150.20:FF:000015">
    <property type="entry name" value="Transcription termination/antitermination protein NusA"/>
    <property type="match status" value="1"/>
</dbReference>
<accession>U3B6X9</accession>
<dbReference type="GO" id="GO:0006353">
    <property type="term" value="P:DNA-templated transcription termination"/>
    <property type="evidence" value="ECO:0007669"/>
    <property type="project" value="UniProtKB-UniRule"/>
</dbReference>
<dbReference type="FunFam" id="3.30.1480.10:FF:000001">
    <property type="entry name" value="Transcription termination/antitermination protein NusA"/>
    <property type="match status" value="1"/>
</dbReference>
<dbReference type="PANTHER" id="PTHR22648:SF0">
    <property type="entry name" value="TRANSCRIPTION TERMINATION_ANTITERMINATION PROTEIN NUSA"/>
    <property type="match status" value="1"/>
</dbReference>
<dbReference type="InterPro" id="IPR058582">
    <property type="entry name" value="KH_NusA_2nd"/>
</dbReference>
<dbReference type="Proteomes" id="UP000016562">
    <property type="component" value="Unassembled WGS sequence"/>
</dbReference>
<evidence type="ECO:0000313" key="10">
    <source>
        <dbReference type="EMBL" id="GAD81182.1"/>
    </source>
</evidence>
<evidence type="ECO:0000256" key="3">
    <source>
        <dbReference type="ARBA" id="ARBA00022737"/>
    </source>
</evidence>
<dbReference type="InterPro" id="IPR004087">
    <property type="entry name" value="KH_dom"/>
</dbReference>
<dbReference type="PROSITE" id="PS50126">
    <property type="entry name" value="S1"/>
    <property type="match status" value="1"/>
</dbReference>
<proteinExistence type="inferred from homology"/>
<dbReference type="Gene3D" id="3.30.1480.10">
    <property type="entry name" value="NusA, N-terminal domain"/>
    <property type="match status" value="1"/>
</dbReference>
<dbReference type="CDD" id="cd02134">
    <property type="entry name" value="KH-II_NusA_rpt1"/>
    <property type="match status" value="1"/>
</dbReference>
<evidence type="ECO:0000256" key="4">
    <source>
        <dbReference type="ARBA" id="ARBA00022814"/>
    </source>
</evidence>
<dbReference type="InterPro" id="IPR010213">
    <property type="entry name" value="TF_NusA"/>
</dbReference>
<dbReference type="EMBL" id="BATM01000052">
    <property type="protein sequence ID" value="GAD81182.1"/>
    <property type="molecule type" value="Genomic_DNA"/>
</dbReference>
<dbReference type="AlphaFoldDB" id="U3B6X9"/>
<dbReference type="HAMAP" id="MF_00945_B">
    <property type="entry name" value="NusA_B"/>
    <property type="match status" value="1"/>
</dbReference>
<comment type="subunit">
    <text evidence="8">Monomer. Binds directly to the core enzyme of the DNA-dependent RNA polymerase and to nascent RNA.</text>
</comment>
<dbReference type="FunFam" id="3.30.300.20:FF:000002">
    <property type="entry name" value="Transcription termination/antitermination protein NusA"/>
    <property type="match status" value="1"/>
</dbReference>
<dbReference type="SUPFAM" id="SSF54814">
    <property type="entry name" value="Prokaryotic type KH domain (KH-domain type II)"/>
    <property type="match status" value="2"/>
</dbReference>
<dbReference type="SUPFAM" id="SSF50249">
    <property type="entry name" value="Nucleic acid-binding proteins"/>
    <property type="match status" value="1"/>
</dbReference>
<evidence type="ECO:0000256" key="6">
    <source>
        <dbReference type="ARBA" id="ARBA00023015"/>
    </source>
</evidence>
<dbReference type="InterPro" id="IPR012340">
    <property type="entry name" value="NA-bd_OB-fold"/>
</dbReference>
<feature type="domain" description="S1 motif" evidence="9">
    <location>
        <begin position="135"/>
        <end position="200"/>
    </location>
</feature>
<comment type="subcellular location">
    <subcellularLocation>
        <location evidence="8">Cytoplasm</location>
    </subcellularLocation>
</comment>
<comment type="caution">
    <text evidence="10">The sequence shown here is derived from an EMBL/GenBank/DDBJ whole genome shotgun (WGS) entry which is preliminary data.</text>
</comment>
<organism evidence="10 11">
    <name type="scientific">Vibrio ezurae NBRC 102218</name>
    <dbReference type="NCBI Taxonomy" id="1219080"/>
    <lineage>
        <taxon>Bacteria</taxon>
        <taxon>Pseudomonadati</taxon>
        <taxon>Pseudomonadota</taxon>
        <taxon>Gammaproteobacteria</taxon>
        <taxon>Vibrionales</taxon>
        <taxon>Vibrionaceae</taxon>
        <taxon>Vibrio</taxon>
    </lineage>
</organism>
<dbReference type="Pfam" id="PF08529">
    <property type="entry name" value="NusA_N"/>
    <property type="match status" value="1"/>
</dbReference>
<dbReference type="OrthoDB" id="9807233at2"/>
<dbReference type="InterPro" id="IPR009019">
    <property type="entry name" value="KH_sf_prok-type"/>
</dbReference>
<dbReference type="Pfam" id="PF13184">
    <property type="entry name" value="KH_NusA_1st"/>
    <property type="match status" value="1"/>
</dbReference>
<dbReference type="Gene3D" id="2.40.50.140">
    <property type="entry name" value="Nucleic acid-binding proteins"/>
    <property type="match status" value="1"/>
</dbReference>
<dbReference type="PANTHER" id="PTHR22648">
    <property type="entry name" value="TRANSCRIPTION TERMINATION FACTOR NUSA"/>
    <property type="match status" value="1"/>
</dbReference>
<keyword evidence="3" id="KW-0677">Repeat</keyword>
<dbReference type="eggNOG" id="COG0195">
    <property type="taxonomic scope" value="Bacteria"/>
</dbReference>
<evidence type="ECO:0000256" key="8">
    <source>
        <dbReference type="HAMAP-Rule" id="MF_00945"/>
    </source>
</evidence>
<dbReference type="Pfam" id="PF14520">
    <property type="entry name" value="HHH_5"/>
    <property type="match status" value="1"/>
</dbReference>
<reference evidence="10 11" key="1">
    <citation type="submission" date="2013-09" db="EMBL/GenBank/DDBJ databases">
        <title>Whole genome shotgun sequence of Vibrio ezurae NBRC 102218.</title>
        <authorList>
            <person name="Yoshida I."/>
            <person name="Hosoyama A."/>
            <person name="Numata M."/>
            <person name="Hashimoto M."/>
            <person name="Hosoyama Y."/>
            <person name="Tsuchikane K."/>
            <person name="Noguchi M."/>
            <person name="Hirakata S."/>
            <person name="Ichikawa N."/>
            <person name="Ohji S."/>
            <person name="Yamazoe A."/>
            <person name="Fujita N."/>
        </authorList>
    </citation>
    <scope>NUCLEOTIDE SEQUENCE [LARGE SCALE GENOMIC DNA]</scope>
    <source>
        <strain evidence="10 11">NBRC 102218</strain>
    </source>
</reference>
<gene>
    <name evidence="8 10" type="primary">nusA</name>
    <name evidence="10" type="ORF">VEZ01S_52_00400</name>
</gene>
<dbReference type="GO" id="GO:0005829">
    <property type="term" value="C:cytosol"/>
    <property type="evidence" value="ECO:0007669"/>
    <property type="project" value="TreeGrafter"/>
</dbReference>
<dbReference type="Gene3D" id="1.10.150.20">
    <property type="entry name" value="5' to 3' exonuclease, C-terminal subdomain"/>
    <property type="match status" value="2"/>
</dbReference>
<keyword evidence="5 8" id="KW-0694">RNA-binding</keyword>
<dbReference type="NCBIfam" id="TIGR01953">
    <property type="entry name" value="NusA"/>
    <property type="match status" value="1"/>
</dbReference>
<dbReference type="RefSeq" id="WP_021714879.1">
    <property type="nucleotide sequence ID" value="NZ_BATM01000052.1"/>
</dbReference>
<evidence type="ECO:0000256" key="2">
    <source>
        <dbReference type="ARBA" id="ARBA00022490"/>
    </source>
</evidence>
<dbReference type="InterPro" id="IPR003029">
    <property type="entry name" value="S1_domain"/>
</dbReference>
<dbReference type="SMART" id="SM00316">
    <property type="entry name" value="S1"/>
    <property type="match status" value="1"/>
</dbReference>
<dbReference type="CDD" id="cd22529">
    <property type="entry name" value="KH-II_NusA_rpt2"/>
    <property type="match status" value="1"/>
</dbReference>
<sequence length="495" mass="55354">MNKEILAVVEAVSNEKAVPRERIFEALEIALSTATKKKYEMEIEVRVEIDRKSGDFETFRRWEVVAEVENPTLEMSIEAAQFDDETLGLGDFVEDEIDSVKFDRITVQTAKQVIVQKVREAEREQIVEQFIDNEGELITGVVKKVNRETVVLDLGNNAEGVILRDDQLPRENFRPGDRVRGLLYSVRPEARGFQLFITRSKPEMLTELFRIEVPEIAEDIIELKAAARDPGSRAKIAVKTNDRRIDPVGACVGMRGARVQAVSGELGNERIDIILYDDNPAQFVINAMAPADVASIIVDEDTHSMDIAVEADNLAQAIGRSGQNVRLASQLTGWELNVMTVEDLQKKHEAESTEAIEGFMKHLDLEQDFAEMLVEEGFSTLEEVAYVPMNELLEIDGLDEDLVEELRSRAKNALTTLALAQEETFEGLQPADDLLALEGLEREMAFKLAAKGVVTLEDLADQGTDDIEGIDDLTEERAGELIMAARNICWFGDEE</sequence>
<evidence type="ECO:0000256" key="5">
    <source>
        <dbReference type="ARBA" id="ARBA00022884"/>
    </source>
</evidence>
<dbReference type="PROSITE" id="PS50084">
    <property type="entry name" value="KH_TYPE_1"/>
    <property type="match status" value="1"/>
</dbReference>
<dbReference type="NCBIfam" id="TIGR01954">
    <property type="entry name" value="nusA_Cterm_rpt"/>
    <property type="match status" value="2"/>
</dbReference>
<keyword evidence="11" id="KW-1185">Reference proteome</keyword>
<dbReference type="InterPro" id="IPR010995">
    <property type="entry name" value="DNA_repair_Rad51/TF_NusA_a-hlx"/>
</dbReference>
<keyword evidence="4 8" id="KW-0889">Transcription antitermination</keyword>
<dbReference type="SUPFAM" id="SSF69705">
    <property type="entry name" value="Transcription factor NusA, N-terminal domain"/>
    <property type="match status" value="1"/>
</dbReference>
<keyword evidence="2 8" id="KW-0963">Cytoplasm</keyword>
<dbReference type="GO" id="GO:0031564">
    <property type="term" value="P:transcription antitermination"/>
    <property type="evidence" value="ECO:0007669"/>
    <property type="project" value="UniProtKB-UniRule"/>
</dbReference>